<protein>
    <recommendedName>
        <fullName evidence="11">C2H2-type domain-containing protein</fullName>
    </recommendedName>
</protein>
<dbReference type="Pfam" id="PF13912">
    <property type="entry name" value="zf-C2H2_6"/>
    <property type="match status" value="1"/>
</dbReference>
<feature type="domain" description="C2H2-type" evidence="11">
    <location>
        <begin position="185"/>
        <end position="212"/>
    </location>
</feature>
<dbReference type="PANTHER" id="PTHR24384:SF189">
    <property type="entry name" value="C2H2-TYPE DOMAIN-CONTAINING PROTEIN-RELATED"/>
    <property type="match status" value="1"/>
</dbReference>
<evidence type="ECO:0000256" key="1">
    <source>
        <dbReference type="ARBA" id="ARBA00004123"/>
    </source>
</evidence>
<keyword evidence="8" id="KW-0804">Transcription</keyword>
<keyword evidence="7" id="KW-0238">DNA-binding</keyword>
<evidence type="ECO:0000256" key="6">
    <source>
        <dbReference type="ARBA" id="ARBA00023015"/>
    </source>
</evidence>
<dbReference type="EnsemblMetazoa" id="XM_019901973.1">
    <property type="protein sequence ID" value="XP_019757532.1"/>
    <property type="gene ID" value="LOC109535931"/>
</dbReference>
<feature type="domain" description="C2H2-type" evidence="11">
    <location>
        <begin position="157"/>
        <end position="184"/>
    </location>
</feature>
<evidence type="ECO:0000313" key="13">
    <source>
        <dbReference type="Proteomes" id="UP000019118"/>
    </source>
</evidence>
<dbReference type="FunFam" id="3.30.160.60:FF:001450">
    <property type="entry name" value="zinc finger protein 774"/>
    <property type="match status" value="1"/>
</dbReference>
<evidence type="ECO:0000256" key="10">
    <source>
        <dbReference type="PROSITE-ProRule" id="PRU00042"/>
    </source>
</evidence>
<proteinExistence type="predicted"/>
<feature type="domain" description="C2H2-type" evidence="11">
    <location>
        <begin position="272"/>
        <end position="300"/>
    </location>
</feature>
<dbReference type="GO" id="GO:0000978">
    <property type="term" value="F:RNA polymerase II cis-regulatory region sequence-specific DNA binding"/>
    <property type="evidence" value="ECO:0007669"/>
    <property type="project" value="TreeGrafter"/>
</dbReference>
<evidence type="ECO:0000313" key="12">
    <source>
        <dbReference type="EnsemblMetazoa" id="XP_019755659.1"/>
    </source>
</evidence>
<feature type="domain" description="C2H2-type" evidence="11">
    <location>
        <begin position="424"/>
        <end position="451"/>
    </location>
</feature>
<keyword evidence="3" id="KW-0677">Repeat</keyword>
<dbReference type="PROSITE" id="PS00028">
    <property type="entry name" value="ZINC_FINGER_C2H2_1"/>
    <property type="match status" value="10"/>
</dbReference>
<evidence type="ECO:0000256" key="2">
    <source>
        <dbReference type="ARBA" id="ARBA00022723"/>
    </source>
</evidence>
<sequence>MIFFYSLANISTVDIAALKQEPKEAISAVSAENFKMPPPIGLDINKKKVKKLVIKPKPKKEVQASFDNLFTSRLKMEDSEESAADVKLDNKEDVKDGATSILMCKICDLNFKTRKELGLHNRALHNYRRLKVNKCEVCKEHFDLERAFNDHLRIHPLECKMCGKLFYRKYGLKLHTSRHLGIKPFKCDLCDKTFLVKQKLEEHRNCHTGNRPIKCSMCPSTFKRYSNLIQHRNKHHYMIPPKTRDYICFCGKLFQTKKKLAWHREIHDSNPKSCTECSEKFIHKASLTRHMRRAHNSEYLPDNRDPSQANTECPVCKGTYLKTSLDAHLRTHTNIKQFSCPICSKEFTTKWNLKLHRYTHESRTQKPFKCALCRGAFIRESDFVSHMNSHKNVQPYTCNYCGAKFIRKYNCQRHVKEHENAKMYNCELCGKSFHRSYYLKDHMRIHSGDRPYSCHICGKTSTTKSNHNKHVNIHHAREPVTTES</sequence>
<feature type="domain" description="C2H2-type" evidence="11">
    <location>
        <begin position="338"/>
        <end position="365"/>
    </location>
</feature>
<dbReference type="GO" id="GO:0000981">
    <property type="term" value="F:DNA-binding transcription factor activity, RNA polymerase II-specific"/>
    <property type="evidence" value="ECO:0007669"/>
    <property type="project" value="TreeGrafter"/>
</dbReference>
<feature type="domain" description="C2H2-type" evidence="11">
    <location>
        <begin position="102"/>
        <end position="130"/>
    </location>
</feature>
<keyword evidence="4 10" id="KW-0863">Zinc-finger</keyword>
<keyword evidence="2" id="KW-0479">Metal-binding</keyword>
<dbReference type="InterPro" id="IPR036236">
    <property type="entry name" value="Znf_C2H2_sf"/>
</dbReference>
<feature type="domain" description="C2H2-type" evidence="11">
    <location>
        <begin position="396"/>
        <end position="423"/>
    </location>
</feature>
<dbReference type="InterPro" id="IPR013087">
    <property type="entry name" value="Znf_C2H2_type"/>
</dbReference>
<dbReference type="InterPro" id="IPR050752">
    <property type="entry name" value="C2H2-ZF_domain"/>
</dbReference>
<organism evidence="12 13">
    <name type="scientific">Dendroctonus ponderosae</name>
    <name type="common">Mountain pine beetle</name>
    <dbReference type="NCBI Taxonomy" id="77166"/>
    <lineage>
        <taxon>Eukaryota</taxon>
        <taxon>Metazoa</taxon>
        <taxon>Ecdysozoa</taxon>
        <taxon>Arthropoda</taxon>
        <taxon>Hexapoda</taxon>
        <taxon>Insecta</taxon>
        <taxon>Pterygota</taxon>
        <taxon>Neoptera</taxon>
        <taxon>Endopterygota</taxon>
        <taxon>Coleoptera</taxon>
        <taxon>Polyphaga</taxon>
        <taxon>Cucujiformia</taxon>
        <taxon>Curculionidae</taxon>
        <taxon>Scolytinae</taxon>
        <taxon>Dendroctonus</taxon>
    </lineage>
</organism>
<keyword evidence="5" id="KW-0862">Zinc</keyword>
<name>A0AAR5P3H0_DENPD</name>
<dbReference type="PANTHER" id="PTHR24384">
    <property type="entry name" value="FINGER PUTATIVE TRANSCRIPTION FACTOR FAMILY-RELATED"/>
    <property type="match status" value="1"/>
</dbReference>
<evidence type="ECO:0000256" key="8">
    <source>
        <dbReference type="ARBA" id="ARBA00023163"/>
    </source>
</evidence>
<comment type="subcellular location">
    <subcellularLocation>
        <location evidence="1">Nucleus</location>
    </subcellularLocation>
</comment>
<dbReference type="SMART" id="SM00355">
    <property type="entry name" value="ZnF_C2H2"/>
    <property type="match status" value="13"/>
</dbReference>
<accession>A0AAR5P3H0</accession>
<dbReference type="PROSITE" id="PS50157">
    <property type="entry name" value="ZINC_FINGER_C2H2_2"/>
    <property type="match status" value="10"/>
</dbReference>
<keyword evidence="9" id="KW-0539">Nucleus</keyword>
<dbReference type="AlphaFoldDB" id="A0AAR5P3H0"/>
<dbReference type="Pfam" id="PF00096">
    <property type="entry name" value="zf-C2H2"/>
    <property type="match status" value="6"/>
</dbReference>
<feature type="domain" description="C2H2-type" evidence="11">
    <location>
        <begin position="368"/>
        <end position="395"/>
    </location>
</feature>
<dbReference type="Proteomes" id="UP000019118">
    <property type="component" value="Unassembled WGS sequence"/>
</dbReference>
<evidence type="ECO:0000256" key="7">
    <source>
        <dbReference type="ARBA" id="ARBA00023125"/>
    </source>
</evidence>
<feature type="domain" description="C2H2-type" evidence="11">
    <location>
        <begin position="452"/>
        <end position="479"/>
    </location>
</feature>
<dbReference type="GO" id="GO:0005634">
    <property type="term" value="C:nucleus"/>
    <property type="evidence" value="ECO:0007669"/>
    <property type="project" value="UniProtKB-SubCell"/>
</dbReference>
<evidence type="ECO:0000259" key="11">
    <source>
        <dbReference type="PROSITE" id="PS50157"/>
    </source>
</evidence>
<evidence type="ECO:0000256" key="5">
    <source>
        <dbReference type="ARBA" id="ARBA00022833"/>
    </source>
</evidence>
<evidence type="ECO:0000256" key="4">
    <source>
        <dbReference type="ARBA" id="ARBA00022771"/>
    </source>
</evidence>
<dbReference type="EnsemblMetazoa" id="XM_019900100.1">
    <property type="protein sequence ID" value="XP_019755659.1"/>
    <property type="gene ID" value="LOC109534429"/>
</dbReference>
<dbReference type="Gene3D" id="3.30.160.60">
    <property type="entry name" value="Classic Zinc Finger"/>
    <property type="match status" value="10"/>
</dbReference>
<keyword evidence="13" id="KW-1185">Reference proteome</keyword>
<dbReference type="FunFam" id="3.30.160.60:FF:000322">
    <property type="entry name" value="GDNF-inducible zinc finger protein 1"/>
    <property type="match status" value="1"/>
</dbReference>
<dbReference type="GO" id="GO:0008270">
    <property type="term" value="F:zinc ion binding"/>
    <property type="evidence" value="ECO:0007669"/>
    <property type="project" value="UniProtKB-KW"/>
</dbReference>
<evidence type="ECO:0000256" key="9">
    <source>
        <dbReference type="ARBA" id="ARBA00023242"/>
    </source>
</evidence>
<dbReference type="FunFam" id="3.30.160.60:FF:000065">
    <property type="entry name" value="B-cell CLL/lymphoma 6, member B"/>
    <property type="match status" value="1"/>
</dbReference>
<reference evidence="12" key="2">
    <citation type="submission" date="2024-08" db="UniProtKB">
        <authorList>
            <consortium name="EnsemblMetazoa"/>
        </authorList>
    </citation>
    <scope>IDENTIFICATION</scope>
</reference>
<feature type="domain" description="C2H2-type" evidence="11">
    <location>
        <begin position="213"/>
        <end position="240"/>
    </location>
</feature>
<dbReference type="SUPFAM" id="SSF57667">
    <property type="entry name" value="beta-beta-alpha zinc fingers"/>
    <property type="match status" value="6"/>
</dbReference>
<keyword evidence="6" id="KW-0805">Transcription regulation</keyword>
<reference evidence="13" key="1">
    <citation type="journal article" date="2013" name="Genome Biol.">
        <title>Draft genome of the mountain pine beetle, Dendroctonus ponderosae Hopkins, a major forest pest.</title>
        <authorList>
            <person name="Keeling C.I."/>
            <person name="Yuen M.M."/>
            <person name="Liao N.Y."/>
            <person name="Docking T.R."/>
            <person name="Chan S.K."/>
            <person name="Taylor G.A."/>
            <person name="Palmquist D.L."/>
            <person name="Jackman S.D."/>
            <person name="Nguyen A."/>
            <person name="Li M."/>
            <person name="Henderson H."/>
            <person name="Janes J.K."/>
            <person name="Zhao Y."/>
            <person name="Pandoh P."/>
            <person name="Moore R."/>
            <person name="Sperling F.A."/>
            <person name="Huber D.P."/>
            <person name="Birol I."/>
            <person name="Jones S.J."/>
            <person name="Bohlmann J."/>
        </authorList>
    </citation>
    <scope>NUCLEOTIDE SEQUENCE</scope>
</reference>
<evidence type="ECO:0000256" key="3">
    <source>
        <dbReference type="ARBA" id="ARBA00022737"/>
    </source>
</evidence>